<dbReference type="Pfam" id="PF12090">
    <property type="entry name" value="Spt20_SEP"/>
    <property type="match status" value="1"/>
</dbReference>
<dbReference type="InterPro" id="IPR021950">
    <property type="entry name" value="Spt20"/>
</dbReference>
<dbReference type="InterPro" id="IPR046468">
    <property type="entry name" value="Spt20-like_SEP"/>
</dbReference>
<reference evidence="5 6" key="1">
    <citation type="submission" date="2020-10" db="EMBL/GenBank/DDBJ databases">
        <title>Plant Genome Project.</title>
        <authorList>
            <person name="Zhang R.-G."/>
        </authorList>
    </citation>
    <scope>NUCLEOTIDE SEQUENCE [LARGE SCALE GENOMIC DNA]</scope>
    <source>
        <strain evidence="5">FAFU-HL-1</strain>
        <tissue evidence="5">Leaf</tissue>
    </source>
</reference>
<dbReference type="EMBL" id="JADGMS010000001">
    <property type="protein sequence ID" value="KAF9689814.1"/>
    <property type="molecule type" value="Genomic_DNA"/>
</dbReference>
<dbReference type="GO" id="GO:0003712">
    <property type="term" value="F:transcription coregulator activity"/>
    <property type="evidence" value="ECO:0007669"/>
    <property type="project" value="InterPro"/>
</dbReference>
<proteinExistence type="predicted"/>
<feature type="compositionally biased region" description="Polar residues" evidence="2">
    <location>
        <begin position="399"/>
        <end position="409"/>
    </location>
</feature>
<dbReference type="OrthoDB" id="1932706at2759"/>
<dbReference type="PANTHER" id="PTHR13526:SF8">
    <property type="entry name" value="TRANSCRIPTION FACTOR SPT20 HOMOLOG"/>
    <property type="match status" value="1"/>
</dbReference>
<dbReference type="GO" id="GO:0000124">
    <property type="term" value="C:SAGA complex"/>
    <property type="evidence" value="ECO:0007669"/>
    <property type="project" value="InterPro"/>
</dbReference>
<feature type="compositionally biased region" description="Low complexity" evidence="2">
    <location>
        <begin position="573"/>
        <end position="595"/>
    </location>
</feature>
<evidence type="ECO:0000256" key="2">
    <source>
        <dbReference type="SAM" id="MobiDB-lite"/>
    </source>
</evidence>
<feature type="domain" description="Spt20-like SEP" evidence="3">
    <location>
        <begin position="84"/>
        <end position="239"/>
    </location>
</feature>
<keyword evidence="1" id="KW-0175">Coiled coil</keyword>
<dbReference type="PANTHER" id="PTHR13526">
    <property type="entry name" value="TRANSCRIPTION FACTOR SPT20 HOMOLOG"/>
    <property type="match status" value="1"/>
</dbReference>
<feature type="region of interest" description="Disordered" evidence="2">
    <location>
        <begin position="934"/>
        <end position="984"/>
    </location>
</feature>
<feature type="region of interest" description="Disordered" evidence="2">
    <location>
        <begin position="1"/>
        <end position="51"/>
    </location>
</feature>
<dbReference type="InterPro" id="IPR046467">
    <property type="entry name" value="PHL_dom"/>
</dbReference>
<feature type="compositionally biased region" description="Polar residues" evidence="2">
    <location>
        <begin position="616"/>
        <end position="631"/>
    </location>
</feature>
<feature type="domain" description="PHL" evidence="4">
    <location>
        <begin position="694"/>
        <end position="850"/>
    </location>
</feature>
<feature type="compositionally biased region" description="Low complexity" evidence="2">
    <location>
        <begin position="1284"/>
        <end position="1311"/>
    </location>
</feature>
<evidence type="ECO:0000256" key="1">
    <source>
        <dbReference type="SAM" id="Coils"/>
    </source>
</evidence>
<feature type="compositionally biased region" description="Low complexity" evidence="2">
    <location>
        <begin position="956"/>
        <end position="977"/>
    </location>
</feature>
<name>A0A835NBL5_9ROSI</name>
<evidence type="ECO:0000259" key="4">
    <source>
        <dbReference type="Pfam" id="PF20474"/>
    </source>
</evidence>
<feature type="coiled-coil region" evidence="1">
    <location>
        <begin position="1200"/>
        <end position="1237"/>
    </location>
</feature>
<feature type="region of interest" description="Disordered" evidence="2">
    <location>
        <begin position="384"/>
        <end position="429"/>
    </location>
</feature>
<dbReference type="GO" id="GO:0006357">
    <property type="term" value="P:regulation of transcription by RNA polymerase II"/>
    <property type="evidence" value="ECO:0007669"/>
    <property type="project" value="TreeGrafter"/>
</dbReference>
<dbReference type="Pfam" id="PF20474">
    <property type="entry name" value="PHL"/>
    <property type="match status" value="1"/>
</dbReference>
<feature type="compositionally biased region" description="Polar residues" evidence="2">
    <location>
        <begin position="640"/>
        <end position="650"/>
    </location>
</feature>
<feature type="region of interest" description="Disordered" evidence="2">
    <location>
        <begin position="1025"/>
        <end position="1044"/>
    </location>
</feature>
<feature type="compositionally biased region" description="Low complexity" evidence="2">
    <location>
        <begin position="35"/>
        <end position="44"/>
    </location>
</feature>
<evidence type="ECO:0000259" key="3">
    <source>
        <dbReference type="Pfam" id="PF12090"/>
    </source>
</evidence>
<gene>
    <name evidence="5" type="ORF">SADUNF_Sadunf01G0131700</name>
</gene>
<feature type="region of interest" description="Disordered" evidence="2">
    <location>
        <begin position="1267"/>
        <end position="1361"/>
    </location>
</feature>
<feature type="region of interest" description="Disordered" evidence="2">
    <location>
        <begin position="556"/>
        <end position="650"/>
    </location>
</feature>
<sequence length="1361" mass="148833">MGVSFKVSKTGSRFIPKPVVQPDTVPDEVSENFKESSVTGSKSESSTRKRQQSSVIGTGYFLRMGDTDEGAEDVLAVSSSSLPEHEVSFTLNLYPDGYSIAKPSEIKAAHQAPLQDGQKLLHPYDKTSETLFSAIESGRLPGDILDEIPCKYVNGTLVCEVRDYRKCASKQGSSIPSMDGLPIVNKVHLRMSLENVVKDIPMISDNSWTYGDLMEVESRILKALQPQLCLDPTPKLDRLCNNAILTKLNLDLSSFRRKRLRQTPGITVTSNNRIHGKNVFINRVSESSISRFGDSRIISCNVMPQHVQENQSTQNLGLNNMLALRPRSFVPDGSVPGLTLVPQKQRYQKGIFPRSMQEQGSGSLDNVAGPSPSGQEMIVAYTNTINPGGSLHGKRENQDAQSSPLSSANKRARLTPAGPDGIQQQQMGPHMDSLHESTMNWKNSPLQQQAMTRGIQYANPGIQKYPHQMLEGVGHQNAAATSFSAGQLGMRLGLKEEQFEPEKQDVLSKGKNDRQMMEAEAGHLDTQQLQVQQRLPQHVMRSNFSQVGWNNLSQDCRKEEPHQKRKSAHSPRLSTGLAQSSLSSKSGELSSGSAGPHFGATVGSSQREKSMAAAPSLTSSANDPLQRQHQAQVAAKRRSNSLPKTPIMSNVGSPASVSNISVPLNASSPSIGTPPMADQSILDRFVKIEIVTARHQLNCKKNKVDDYHITKPNTYSPQNLSVHLSNSANFEEFKDDTNARQLSKSLAGGNMNICKTRFMDFTLPERVLQGNAISYVTKVRNRMIMSEKPNDGTVVMHYGEADEKPVDVLSAEDYLPTLPNTHFADLLATQFCLLMMREGYHVDYHIQPRPVCINTASSSQPNVSGGPPNNSVVEVKQYSDAVSVQSSNDLKPTLGGNASINSSHNVLANSRMLPPGNPQALQISQSLVSEVSMPTRPQLDPQHSLLQQHQHHHHQQQQQLQQQNQHAFIQQQNSQFQRSPMVLPSNPLADLSAIGANSNMQLGSHMVNKPSLQLQLLQQQHSQQQTQQQQTQQQQPQQQVPQMQQRKMIMGLGTAMGMGNMGHNMVGLGLGNAMGIGGARGIGPGISGPVAPITGMSNTSQNTINLGQNQNINPLTQQHRSGRVTPATATAQILKQRMNHMLGGSQSGIAGMSGARQMHPGSAGFSMLGQPLNRASMNVMQRSPMGPMGPPKMMAGMNHYMNQQQLQLQQQQQLQQLQQQQQQLQQQQQQQQLQQQQQPQLHQLQQLQPQHQQLLMQQQQQETSSLQAVVAPSQVGSPSTMGIPQLNQQTQQQPSPQQMSQLTPMSPQMSSGAIHAISSGNPEAGPASPQLSSQTLGSVGSITNSPMELQAVNKRNSVSNA</sequence>
<protein>
    <submittedName>
        <fullName evidence="5">Uncharacterized protein</fullName>
    </submittedName>
</protein>
<feature type="compositionally biased region" description="Polar residues" evidence="2">
    <location>
        <begin position="1329"/>
        <end position="1361"/>
    </location>
</feature>
<dbReference type="Proteomes" id="UP000657918">
    <property type="component" value="Unassembled WGS sequence"/>
</dbReference>
<evidence type="ECO:0000313" key="5">
    <source>
        <dbReference type="EMBL" id="KAF9689814.1"/>
    </source>
</evidence>
<accession>A0A835NBL5</accession>
<evidence type="ECO:0000313" key="6">
    <source>
        <dbReference type="Proteomes" id="UP000657918"/>
    </source>
</evidence>
<keyword evidence="6" id="KW-1185">Reference proteome</keyword>
<organism evidence="5 6">
    <name type="scientific">Salix dunnii</name>
    <dbReference type="NCBI Taxonomy" id="1413687"/>
    <lineage>
        <taxon>Eukaryota</taxon>
        <taxon>Viridiplantae</taxon>
        <taxon>Streptophyta</taxon>
        <taxon>Embryophyta</taxon>
        <taxon>Tracheophyta</taxon>
        <taxon>Spermatophyta</taxon>
        <taxon>Magnoliopsida</taxon>
        <taxon>eudicotyledons</taxon>
        <taxon>Gunneridae</taxon>
        <taxon>Pentapetalae</taxon>
        <taxon>rosids</taxon>
        <taxon>fabids</taxon>
        <taxon>Malpighiales</taxon>
        <taxon>Salicaceae</taxon>
        <taxon>Saliceae</taxon>
        <taxon>Salix</taxon>
    </lineage>
</organism>
<comment type="caution">
    <text evidence="5">The sequence shown here is derived from an EMBL/GenBank/DDBJ whole genome shotgun (WGS) entry which is preliminary data.</text>
</comment>